<keyword evidence="8" id="KW-1185">Reference proteome</keyword>
<evidence type="ECO:0000256" key="2">
    <source>
        <dbReference type="ARBA" id="ARBA00022490"/>
    </source>
</evidence>
<dbReference type="InterPro" id="IPR017946">
    <property type="entry name" value="PLC-like_Pdiesterase_TIM-brl"/>
</dbReference>
<dbReference type="SMART" id="SM00148">
    <property type="entry name" value="PLCXc"/>
    <property type="match status" value="1"/>
</dbReference>
<dbReference type="PROSITE" id="PS50007">
    <property type="entry name" value="PIPLC_X_DOMAIN"/>
    <property type="match status" value="1"/>
</dbReference>
<dbReference type="InterPro" id="IPR001711">
    <property type="entry name" value="PLipase_C_Pinositol-sp_Y"/>
</dbReference>
<dbReference type="SUPFAM" id="SSF51695">
    <property type="entry name" value="PLC-like phosphodiesterases"/>
    <property type="match status" value="1"/>
</dbReference>
<dbReference type="PROSITE" id="PS50008">
    <property type="entry name" value="PIPLC_Y_DOMAIN"/>
    <property type="match status" value="1"/>
</dbReference>
<dbReference type="InterPro" id="IPR015359">
    <property type="entry name" value="PLC_EF-hand-like"/>
</dbReference>
<dbReference type="Gene3D" id="3.20.20.190">
    <property type="entry name" value="Phosphatidylinositol (PI) phosphodiesterase"/>
    <property type="match status" value="2"/>
</dbReference>
<dbReference type="GO" id="GO:0016042">
    <property type="term" value="P:lipid catabolic process"/>
    <property type="evidence" value="ECO:0007669"/>
    <property type="project" value="UniProtKB-KW"/>
</dbReference>
<dbReference type="InterPro" id="IPR001192">
    <property type="entry name" value="PI-PLC_fam"/>
</dbReference>
<dbReference type="Pfam" id="PF00388">
    <property type="entry name" value="PI-PLC-X"/>
    <property type="match status" value="1"/>
</dbReference>
<name>A0A7T8JUZ1_CALRO</name>
<dbReference type="EC" id="3.1.4.11" evidence="4"/>
<keyword evidence="4" id="KW-0378">Hydrolase</keyword>
<dbReference type="GO" id="GO:0046488">
    <property type="term" value="P:phosphatidylinositol metabolic process"/>
    <property type="evidence" value="ECO:0007669"/>
    <property type="project" value="TreeGrafter"/>
</dbReference>
<dbReference type="OrthoDB" id="269822at2759"/>
<organism evidence="7 8">
    <name type="scientific">Caligus rogercresseyi</name>
    <name type="common">Sea louse</name>
    <dbReference type="NCBI Taxonomy" id="217165"/>
    <lineage>
        <taxon>Eukaryota</taxon>
        <taxon>Metazoa</taxon>
        <taxon>Ecdysozoa</taxon>
        <taxon>Arthropoda</taxon>
        <taxon>Crustacea</taxon>
        <taxon>Multicrustacea</taxon>
        <taxon>Hexanauplia</taxon>
        <taxon>Copepoda</taxon>
        <taxon>Siphonostomatoida</taxon>
        <taxon>Caligidae</taxon>
        <taxon>Caligus</taxon>
    </lineage>
</organism>
<dbReference type="GO" id="GO:0004435">
    <property type="term" value="F:phosphatidylinositol-4,5-bisphosphate phospholipase C activity"/>
    <property type="evidence" value="ECO:0007669"/>
    <property type="project" value="UniProtKB-EC"/>
</dbReference>
<feature type="compositionally biased region" description="Basic residues" evidence="5">
    <location>
        <begin position="238"/>
        <end position="247"/>
    </location>
</feature>
<dbReference type="GO" id="GO:0051209">
    <property type="term" value="P:release of sequestered calcium ion into cytosol"/>
    <property type="evidence" value="ECO:0007669"/>
    <property type="project" value="TreeGrafter"/>
</dbReference>
<evidence type="ECO:0000256" key="1">
    <source>
        <dbReference type="ARBA" id="ARBA00004496"/>
    </source>
</evidence>
<dbReference type="Gene3D" id="1.10.238.10">
    <property type="entry name" value="EF-hand"/>
    <property type="match status" value="1"/>
</dbReference>
<keyword evidence="4" id="KW-0442">Lipid degradation</keyword>
<keyword evidence="2" id="KW-0963">Cytoplasm</keyword>
<sequence length="332" mass="38583">SEFVSFYYSLLQRPELEKIYEVYAKSSGKISAGDLATFFLKEQNTEMLQLECEQIIEAYEPSSKSKRCMSLEGFVQFMMFSDLQNVTGVSYIYQDMSQPLAHYWIASSHNTYLTGNQVTGESSVDAYIRLSRMDSMPHYLSRMDPYEQNPLQRRHIRRHSPLRLLSLRLSPHSKHREPLQYSMQDKMADYMKSLLGRPPNPEALKHKILIKAKRLPPGKTQDDLVESEDEEDDERDEKRKKSSKKISQKLSDLVTTFTPSISRDSMSLKGFCVLSHELFWRVQDEEVLGRLRDGSELCQVYARQLSRIYPSGKRQDSSNLKVMFPWNAGCQM</sequence>
<keyword evidence="4" id="KW-0443">Lipid metabolism</keyword>
<protein>
    <recommendedName>
        <fullName evidence="4">Phosphoinositide phospholipase C</fullName>
        <ecNumber evidence="4">3.1.4.11</ecNumber>
    </recommendedName>
</protein>
<dbReference type="InterPro" id="IPR011992">
    <property type="entry name" value="EF-hand-dom_pair"/>
</dbReference>
<reference evidence="8" key="1">
    <citation type="submission" date="2021-01" db="EMBL/GenBank/DDBJ databases">
        <title>Caligus Genome Assembly.</title>
        <authorList>
            <person name="Gallardo-Escarate C."/>
        </authorList>
    </citation>
    <scope>NUCLEOTIDE SEQUENCE [LARGE SCALE GENOMIC DNA]</scope>
</reference>
<dbReference type="Pfam" id="PF00387">
    <property type="entry name" value="PI-PLC-Y"/>
    <property type="match status" value="1"/>
</dbReference>
<dbReference type="GO" id="GO:0005737">
    <property type="term" value="C:cytoplasm"/>
    <property type="evidence" value="ECO:0007669"/>
    <property type="project" value="UniProtKB-SubCell"/>
</dbReference>
<dbReference type="FunFam" id="1.10.238.10:FF:000005">
    <property type="entry name" value="Phosphoinositide phospholipase C"/>
    <property type="match status" value="1"/>
</dbReference>
<evidence type="ECO:0000256" key="3">
    <source>
        <dbReference type="ARBA" id="ARBA00023224"/>
    </source>
</evidence>
<dbReference type="InterPro" id="IPR000909">
    <property type="entry name" value="PLipase_C_PInositol-sp_X_dom"/>
</dbReference>
<dbReference type="GO" id="GO:0048015">
    <property type="term" value="P:phosphatidylinositol-mediated signaling"/>
    <property type="evidence" value="ECO:0007669"/>
    <property type="project" value="TreeGrafter"/>
</dbReference>
<dbReference type="PRINTS" id="PR00390">
    <property type="entry name" value="PHPHLIPASEC"/>
</dbReference>
<dbReference type="AlphaFoldDB" id="A0A7T8JUZ1"/>
<proteinExistence type="predicted"/>
<dbReference type="EMBL" id="CP045906">
    <property type="protein sequence ID" value="QQP34885.1"/>
    <property type="molecule type" value="Genomic_DNA"/>
</dbReference>
<evidence type="ECO:0000313" key="7">
    <source>
        <dbReference type="EMBL" id="QQP34885.1"/>
    </source>
</evidence>
<dbReference type="PANTHER" id="PTHR10336:SF209">
    <property type="entry name" value="PHOSPHOINOSITIDE PHOSPHOLIPASE C"/>
    <property type="match status" value="1"/>
</dbReference>
<keyword evidence="3" id="KW-0807">Transducer</keyword>
<accession>A0A7T8JUZ1</accession>
<evidence type="ECO:0000256" key="5">
    <source>
        <dbReference type="SAM" id="MobiDB-lite"/>
    </source>
</evidence>
<feature type="compositionally biased region" description="Acidic residues" evidence="5">
    <location>
        <begin position="223"/>
        <end position="235"/>
    </location>
</feature>
<evidence type="ECO:0000313" key="8">
    <source>
        <dbReference type="Proteomes" id="UP000595437"/>
    </source>
</evidence>
<evidence type="ECO:0000256" key="4">
    <source>
        <dbReference type="RuleBase" id="RU361133"/>
    </source>
</evidence>
<dbReference type="SUPFAM" id="SSF47473">
    <property type="entry name" value="EF-hand"/>
    <property type="match status" value="1"/>
</dbReference>
<feature type="region of interest" description="Disordered" evidence="5">
    <location>
        <begin position="209"/>
        <end position="249"/>
    </location>
</feature>
<comment type="subcellular location">
    <subcellularLocation>
        <location evidence="1">Cytoplasm</location>
    </subcellularLocation>
</comment>
<comment type="catalytic activity">
    <reaction evidence="4">
        <text>a 1,2-diacyl-sn-glycero-3-phospho-(1D-myo-inositol-4,5-bisphosphate) + H2O = 1D-myo-inositol 1,4,5-trisphosphate + a 1,2-diacyl-sn-glycerol + H(+)</text>
        <dbReference type="Rhea" id="RHEA:33179"/>
        <dbReference type="ChEBI" id="CHEBI:15377"/>
        <dbReference type="ChEBI" id="CHEBI:15378"/>
        <dbReference type="ChEBI" id="CHEBI:17815"/>
        <dbReference type="ChEBI" id="CHEBI:58456"/>
        <dbReference type="ChEBI" id="CHEBI:203600"/>
        <dbReference type="EC" id="3.1.4.11"/>
    </reaction>
</comment>
<dbReference type="Pfam" id="PF09279">
    <property type="entry name" value="EF-hand_like"/>
    <property type="match status" value="1"/>
</dbReference>
<dbReference type="Proteomes" id="UP000595437">
    <property type="component" value="Chromosome 17"/>
</dbReference>
<gene>
    <name evidence="7" type="ORF">FKW44_022928</name>
</gene>
<dbReference type="PANTHER" id="PTHR10336">
    <property type="entry name" value="PHOSPHOINOSITIDE-SPECIFIC PHOSPHOLIPASE C FAMILY PROTEIN"/>
    <property type="match status" value="1"/>
</dbReference>
<feature type="domain" description="PI-PLC Y-box" evidence="6">
    <location>
        <begin position="292"/>
        <end position="332"/>
    </location>
</feature>
<feature type="non-terminal residue" evidence="7">
    <location>
        <position position="1"/>
    </location>
</feature>
<feature type="non-terminal residue" evidence="7">
    <location>
        <position position="332"/>
    </location>
</feature>
<evidence type="ECO:0000259" key="6">
    <source>
        <dbReference type="PROSITE" id="PS50008"/>
    </source>
</evidence>